<keyword evidence="2 5" id="KW-0812">Transmembrane</keyword>
<dbReference type="Pfam" id="PF04116">
    <property type="entry name" value="FA_hydroxylase"/>
    <property type="match status" value="1"/>
</dbReference>
<evidence type="ECO:0000256" key="1">
    <source>
        <dbReference type="ARBA" id="ARBA00004370"/>
    </source>
</evidence>
<gene>
    <name evidence="7" type="ORF">NITLEN_80127</name>
</gene>
<organism evidence="7 8">
    <name type="scientific">Nitrospira lenta</name>
    <dbReference type="NCBI Taxonomy" id="1436998"/>
    <lineage>
        <taxon>Bacteria</taxon>
        <taxon>Pseudomonadati</taxon>
        <taxon>Nitrospirota</taxon>
        <taxon>Nitrospiria</taxon>
        <taxon>Nitrospirales</taxon>
        <taxon>Nitrospiraceae</taxon>
        <taxon>Nitrospira</taxon>
    </lineage>
</organism>
<evidence type="ECO:0000256" key="4">
    <source>
        <dbReference type="ARBA" id="ARBA00023136"/>
    </source>
</evidence>
<keyword evidence="3 5" id="KW-1133">Transmembrane helix</keyword>
<feature type="transmembrane region" description="Helical" evidence="5">
    <location>
        <begin position="139"/>
        <end position="162"/>
    </location>
</feature>
<proteinExistence type="predicted"/>
<evidence type="ECO:0000256" key="2">
    <source>
        <dbReference type="ARBA" id="ARBA00022692"/>
    </source>
</evidence>
<dbReference type="InParanoid" id="A0A330L9J8"/>
<feature type="transmembrane region" description="Helical" evidence="5">
    <location>
        <begin position="224"/>
        <end position="244"/>
    </location>
</feature>
<dbReference type="GO" id="GO:0016491">
    <property type="term" value="F:oxidoreductase activity"/>
    <property type="evidence" value="ECO:0007669"/>
    <property type="project" value="InterPro"/>
</dbReference>
<dbReference type="InterPro" id="IPR050307">
    <property type="entry name" value="Sterol_Desaturase_Related"/>
</dbReference>
<dbReference type="PANTHER" id="PTHR11863">
    <property type="entry name" value="STEROL DESATURASE"/>
    <property type="match status" value="1"/>
</dbReference>
<evidence type="ECO:0000259" key="6">
    <source>
        <dbReference type="Pfam" id="PF04116"/>
    </source>
</evidence>
<evidence type="ECO:0000313" key="8">
    <source>
        <dbReference type="Proteomes" id="UP000248168"/>
    </source>
</evidence>
<dbReference type="AlphaFoldDB" id="A0A330L9J8"/>
<protein>
    <submittedName>
        <fullName evidence="7">Putative Sterol desaturase</fullName>
    </submittedName>
</protein>
<feature type="domain" description="Fatty acid hydroxylase" evidence="6">
    <location>
        <begin position="150"/>
        <end position="297"/>
    </location>
</feature>
<evidence type="ECO:0000313" key="7">
    <source>
        <dbReference type="EMBL" id="SPP66699.1"/>
    </source>
</evidence>
<dbReference type="EMBL" id="OUNR01000021">
    <property type="protein sequence ID" value="SPP66699.1"/>
    <property type="molecule type" value="Genomic_DNA"/>
</dbReference>
<dbReference type="InterPro" id="IPR006694">
    <property type="entry name" value="Fatty_acid_hydroxylase"/>
</dbReference>
<feature type="transmembrane region" description="Helical" evidence="5">
    <location>
        <begin position="198"/>
        <end position="218"/>
    </location>
</feature>
<dbReference type="GO" id="GO:0005506">
    <property type="term" value="F:iron ion binding"/>
    <property type="evidence" value="ECO:0007669"/>
    <property type="project" value="InterPro"/>
</dbReference>
<evidence type="ECO:0000256" key="3">
    <source>
        <dbReference type="ARBA" id="ARBA00022989"/>
    </source>
</evidence>
<dbReference type="GO" id="GO:0008610">
    <property type="term" value="P:lipid biosynthetic process"/>
    <property type="evidence" value="ECO:0007669"/>
    <property type="project" value="InterPro"/>
</dbReference>
<accession>A0A330L9J8</accession>
<dbReference type="OrthoDB" id="5291790at2"/>
<reference evidence="8" key="1">
    <citation type="submission" date="2018-04" db="EMBL/GenBank/DDBJ databases">
        <authorList>
            <person name="Lucker S."/>
            <person name="Sakoula D."/>
        </authorList>
    </citation>
    <scope>NUCLEOTIDE SEQUENCE [LARGE SCALE GENOMIC DNA]</scope>
</reference>
<sequence>MVIDAVRWFLERVAEYSLSAVSSWDRFTAAIGQILGTFTKLTNGLAWPYLLASLTIAGVAYSVSKQSGLSSAPSFKAFLFPRGVYGHPSAMLDYRFYLVSTLLNVLLFFPMLIGVGVIVEKMGSAVLVGYLGWAPPTTLSVPLLFTAALGFYLLFDFMSYWAHVLLHKVPLLWAFHQVHHSADVLTPISAYRAHPLEFFVTTLLRAPVIGLAFVFYEHLSPQDLAVTTIFGISLVGFVYGLSGFHLHHSHLPISYGPLLNRVVISPIVHQAHHSLDPRHHGKNFGVKFALWDWLFGTLCVPDRQEPLRFGLVDIKKDDFATVGKLYVGPLQRAGGLIRRSLASGPRTRAQDVVRSEGL</sequence>
<name>A0A330L9J8_9BACT</name>
<keyword evidence="8" id="KW-1185">Reference proteome</keyword>
<comment type="subcellular location">
    <subcellularLocation>
        <location evidence="1">Membrane</location>
    </subcellularLocation>
</comment>
<dbReference type="RefSeq" id="WP_121990825.1">
    <property type="nucleotide sequence ID" value="NZ_OUNR01000021.1"/>
</dbReference>
<feature type="transmembrane region" description="Helical" evidence="5">
    <location>
        <begin position="96"/>
        <end position="119"/>
    </location>
</feature>
<dbReference type="GO" id="GO:0016020">
    <property type="term" value="C:membrane"/>
    <property type="evidence" value="ECO:0007669"/>
    <property type="project" value="UniProtKB-SubCell"/>
</dbReference>
<evidence type="ECO:0000256" key="5">
    <source>
        <dbReference type="SAM" id="Phobius"/>
    </source>
</evidence>
<keyword evidence="4 5" id="KW-0472">Membrane</keyword>
<dbReference type="Proteomes" id="UP000248168">
    <property type="component" value="Unassembled WGS sequence"/>
</dbReference>